<keyword evidence="1" id="KW-0227">DNA damage</keyword>
<dbReference type="NCBIfam" id="TIGR00613">
    <property type="entry name" value="reco"/>
    <property type="match status" value="1"/>
</dbReference>
<dbReference type="SUPFAM" id="SSF50249">
    <property type="entry name" value="Nucleic acid-binding proteins"/>
    <property type="match status" value="1"/>
</dbReference>
<gene>
    <name evidence="5" type="ORF">A3G46_01320</name>
</gene>
<evidence type="ECO:0000256" key="2">
    <source>
        <dbReference type="ARBA" id="ARBA00023172"/>
    </source>
</evidence>
<dbReference type="InterPro" id="IPR003717">
    <property type="entry name" value="RecO"/>
</dbReference>
<evidence type="ECO:0000256" key="3">
    <source>
        <dbReference type="ARBA" id="ARBA00023204"/>
    </source>
</evidence>
<keyword evidence="3" id="KW-0234">DNA repair</keyword>
<comment type="caution">
    <text evidence="5">The sequence shown here is derived from an EMBL/GenBank/DDBJ whole genome shotgun (WGS) entry which is preliminary data.</text>
</comment>
<dbReference type="InterPro" id="IPR022572">
    <property type="entry name" value="DNA_rep/recomb_RecO_N"/>
</dbReference>
<sequence length="200" mass="22654">MYRKHHTRGIIISSQIEGNDSRRINIFTESFGLLSTRVQGARNIHSKLRGGSQDFSFGEFSLVHGKSGWRVVSVRAEINYFEAFRDSPPKLKIAGNILSLIKKLVAEEARPTESFGQVKTPLFSVVSIFFDFLVSAKEQDIALAECLTLVRILHILGYMKHDPELLIPMSYSEINIKDLEMITPKRSKMIELINESLKAT</sequence>
<name>A0A1G2US61_9BACT</name>
<evidence type="ECO:0000259" key="4">
    <source>
        <dbReference type="Pfam" id="PF11967"/>
    </source>
</evidence>
<dbReference type="EMBL" id="MHWS01000013">
    <property type="protein sequence ID" value="OHB12244.1"/>
    <property type="molecule type" value="Genomic_DNA"/>
</dbReference>
<organism evidence="5 6">
    <name type="scientific">Candidatus Zambryskibacteria bacterium RIFCSPLOWO2_12_FULL_39_16</name>
    <dbReference type="NCBI Taxonomy" id="1802775"/>
    <lineage>
        <taxon>Bacteria</taxon>
        <taxon>Candidatus Zambryskiibacteriota</taxon>
    </lineage>
</organism>
<dbReference type="PANTHER" id="PTHR33991">
    <property type="entry name" value="DNA REPAIR PROTEIN RECO"/>
    <property type="match status" value="1"/>
</dbReference>
<dbReference type="AlphaFoldDB" id="A0A1G2US61"/>
<feature type="domain" description="DNA replication/recombination mediator RecO N-terminal" evidence="4">
    <location>
        <begin position="4"/>
        <end position="65"/>
    </location>
</feature>
<keyword evidence="2" id="KW-0233">DNA recombination</keyword>
<dbReference type="Proteomes" id="UP000177276">
    <property type="component" value="Unassembled WGS sequence"/>
</dbReference>
<reference evidence="5 6" key="1">
    <citation type="journal article" date="2016" name="Nat. Commun.">
        <title>Thousands of microbial genomes shed light on interconnected biogeochemical processes in an aquifer system.</title>
        <authorList>
            <person name="Anantharaman K."/>
            <person name="Brown C.T."/>
            <person name="Hug L.A."/>
            <person name="Sharon I."/>
            <person name="Castelle C.J."/>
            <person name="Probst A.J."/>
            <person name="Thomas B.C."/>
            <person name="Singh A."/>
            <person name="Wilkins M.J."/>
            <person name="Karaoz U."/>
            <person name="Brodie E.L."/>
            <person name="Williams K.H."/>
            <person name="Hubbard S.S."/>
            <person name="Banfield J.F."/>
        </authorList>
    </citation>
    <scope>NUCLEOTIDE SEQUENCE [LARGE SCALE GENOMIC DNA]</scope>
</reference>
<dbReference type="GO" id="GO:0006310">
    <property type="term" value="P:DNA recombination"/>
    <property type="evidence" value="ECO:0007669"/>
    <property type="project" value="UniProtKB-KW"/>
</dbReference>
<dbReference type="GO" id="GO:0043590">
    <property type="term" value="C:bacterial nucleoid"/>
    <property type="evidence" value="ECO:0007669"/>
    <property type="project" value="TreeGrafter"/>
</dbReference>
<dbReference type="PANTHER" id="PTHR33991:SF1">
    <property type="entry name" value="DNA REPAIR PROTEIN RECO"/>
    <property type="match status" value="1"/>
</dbReference>
<dbReference type="InterPro" id="IPR012340">
    <property type="entry name" value="NA-bd_OB-fold"/>
</dbReference>
<accession>A0A1G2US61</accession>
<evidence type="ECO:0000313" key="6">
    <source>
        <dbReference type="Proteomes" id="UP000177276"/>
    </source>
</evidence>
<evidence type="ECO:0000256" key="1">
    <source>
        <dbReference type="ARBA" id="ARBA00022763"/>
    </source>
</evidence>
<evidence type="ECO:0000313" key="5">
    <source>
        <dbReference type="EMBL" id="OHB12244.1"/>
    </source>
</evidence>
<dbReference type="Pfam" id="PF11967">
    <property type="entry name" value="RecO_N"/>
    <property type="match status" value="1"/>
</dbReference>
<proteinExistence type="predicted"/>
<dbReference type="GO" id="GO:0006302">
    <property type="term" value="P:double-strand break repair"/>
    <property type="evidence" value="ECO:0007669"/>
    <property type="project" value="TreeGrafter"/>
</dbReference>
<dbReference type="Gene3D" id="2.40.50.140">
    <property type="entry name" value="Nucleic acid-binding proteins"/>
    <property type="match status" value="1"/>
</dbReference>
<protein>
    <submittedName>
        <fullName evidence="5">DNA repair protein RecO</fullName>
    </submittedName>
</protein>